<feature type="compositionally biased region" description="Polar residues" evidence="6">
    <location>
        <begin position="27"/>
        <end position="37"/>
    </location>
</feature>
<keyword evidence="4" id="KW-0564">Palmitate</keyword>
<name>A0AA96LPW7_9BACL</name>
<keyword evidence="2 7" id="KW-0732">Signal</keyword>
<protein>
    <submittedName>
        <fullName evidence="8">Extracellular solute-binding protein</fullName>
    </submittedName>
</protein>
<evidence type="ECO:0000256" key="5">
    <source>
        <dbReference type="ARBA" id="ARBA00023288"/>
    </source>
</evidence>
<evidence type="ECO:0000256" key="6">
    <source>
        <dbReference type="SAM" id="MobiDB-lite"/>
    </source>
</evidence>
<dbReference type="InterPro" id="IPR006059">
    <property type="entry name" value="SBP"/>
</dbReference>
<dbReference type="SUPFAM" id="SSF53850">
    <property type="entry name" value="Periplasmic binding protein-like II"/>
    <property type="match status" value="1"/>
</dbReference>
<feature type="region of interest" description="Disordered" evidence="6">
    <location>
        <begin position="27"/>
        <end position="53"/>
    </location>
</feature>
<keyword evidence="1" id="KW-1003">Cell membrane</keyword>
<dbReference type="Proteomes" id="UP001304650">
    <property type="component" value="Chromosome"/>
</dbReference>
<dbReference type="PANTHER" id="PTHR43649">
    <property type="entry name" value="ARABINOSE-BINDING PROTEIN-RELATED"/>
    <property type="match status" value="1"/>
</dbReference>
<dbReference type="PANTHER" id="PTHR43649:SF33">
    <property type="entry name" value="POLYGALACTURONAN_RHAMNOGALACTURONAN-BINDING PROTEIN YTCQ"/>
    <property type="match status" value="1"/>
</dbReference>
<proteinExistence type="predicted"/>
<feature type="chain" id="PRO_5041738742" evidence="7">
    <location>
        <begin position="22"/>
        <end position="529"/>
    </location>
</feature>
<dbReference type="InterPro" id="IPR050490">
    <property type="entry name" value="Bact_solute-bd_prot1"/>
</dbReference>
<evidence type="ECO:0000313" key="8">
    <source>
        <dbReference type="EMBL" id="WNR43824.1"/>
    </source>
</evidence>
<evidence type="ECO:0000256" key="1">
    <source>
        <dbReference type="ARBA" id="ARBA00022475"/>
    </source>
</evidence>
<keyword evidence="3" id="KW-0472">Membrane</keyword>
<dbReference type="KEGG" id="proo:MJB10_22420"/>
<reference evidence="8" key="1">
    <citation type="submission" date="2022-02" db="EMBL/GenBank/DDBJ databases">
        <title>Paenibacillus sp. MBLB1832 Whole Genome Shotgun Sequencing.</title>
        <authorList>
            <person name="Hwang C.Y."/>
            <person name="Cho E.-S."/>
            <person name="Seo M.-J."/>
        </authorList>
    </citation>
    <scope>NUCLEOTIDE SEQUENCE</scope>
    <source>
        <strain evidence="8">MBLB1832</strain>
    </source>
</reference>
<evidence type="ECO:0000256" key="4">
    <source>
        <dbReference type="ARBA" id="ARBA00023139"/>
    </source>
</evidence>
<keyword evidence="9" id="KW-1185">Reference proteome</keyword>
<gene>
    <name evidence="8" type="ORF">MJB10_22420</name>
</gene>
<dbReference type="RefSeq" id="WP_314798672.1">
    <property type="nucleotide sequence ID" value="NZ_CP130319.1"/>
</dbReference>
<feature type="signal peptide" evidence="7">
    <location>
        <begin position="1"/>
        <end position="21"/>
    </location>
</feature>
<organism evidence="8 9">
    <name type="scientific">Paenibacillus roseopurpureus</name>
    <dbReference type="NCBI Taxonomy" id="2918901"/>
    <lineage>
        <taxon>Bacteria</taxon>
        <taxon>Bacillati</taxon>
        <taxon>Bacillota</taxon>
        <taxon>Bacilli</taxon>
        <taxon>Bacillales</taxon>
        <taxon>Paenibacillaceae</taxon>
        <taxon>Paenibacillus</taxon>
    </lineage>
</organism>
<sequence length="529" mass="59266">MRKWKWMASTMAVVFSIGVIGCSNDTDTSKPANTNPAESAKSAAETPKAQQGPTKFSISLRTLNFDYVEKAANLNEDKWVKELEKKTNTDLDIQLVPHAEFEKKMVQMFATGDIPDVVQAGAGTSGKELAGSVQAGVFLELNDLIKQYAPNLLKVIPQAAWDEVTLNGKIYAIPEFISQPSRRATWVREDLMKKAGITKDPKTVDEYLEMLRAFKKIGVEHPFMGRQDFKYADLFFGAYDVYPYSSQYEVVDGKVQPKFFDTENMQKALTTYKTMFDEGLINKEFATINPTNFKNIILSGKAGMWEMNAQELIQWETQLKSAVPDAKIKIIPSPVGTDGKGGGYLYSSGARAYFINSKINKDKIPGILKFFEWQVSEEADKWFDTTLPINPKTDAEVSEQRYLSGFLHMVKDDAYRKQILNATPEGQSLLKTFETILPNEGRGGLEFDTALPAMVKNPDIAALSDTGAPLLIGHMVKMVYGKEPISDWPKVIEEWKSKGGNDALKEANDVYQKKSGYKLRGPEAQKWKQ</sequence>
<evidence type="ECO:0000313" key="9">
    <source>
        <dbReference type="Proteomes" id="UP001304650"/>
    </source>
</evidence>
<evidence type="ECO:0000256" key="7">
    <source>
        <dbReference type="SAM" id="SignalP"/>
    </source>
</evidence>
<dbReference type="Pfam" id="PF13416">
    <property type="entry name" value="SBP_bac_8"/>
    <property type="match status" value="1"/>
</dbReference>
<evidence type="ECO:0000256" key="2">
    <source>
        <dbReference type="ARBA" id="ARBA00022729"/>
    </source>
</evidence>
<dbReference type="EMBL" id="CP130319">
    <property type="protein sequence ID" value="WNR43824.1"/>
    <property type="molecule type" value="Genomic_DNA"/>
</dbReference>
<evidence type="ECO:0000256" key="3">
    <source>
        <dbReference type="ARBA" id="ARBA00023136"/>
    </source>
</evidence>
<dbReference type="AlphaFoldDB" id="A0AA96LPW7"/>
<dbReference type="Gene3D" id="3.40.190.10">
    <property type="entry name" value="Periplasmic binding protein-like II"/>
    <property type="match status" value="2"/>
</dbReference>
<keyword evidence="5" id="KW-0449">Lipoprotein</keyword>
<accession>A0AA96LPW7</accession>
<dbReference type="PROSITE" id="PS51257">
    <property type="entry name" value="PROKAR_LIPOPROTEIN"/>
    <property type="match status" value="1"/>
</dbReference>